<keyword evidence="2" id="KW-0964">Secreted</keyword>
<evidence type="ECO:0000256" key="1">
    <source>
        <dbReference type="ARBA" id="ARBA00004613"/>
    </source>
</evidence>
<dbReference type="InterPro" id="IPR002601">
    <property type="entry name" value="C6_domain"/>
</dbReference>
<dbReference type="SUPFAM" id="SSF57610">
    <property type="entry name" value="Thyroglobulin type-1 domain"/>
    <property type="match status" value="1"/>
</dbReference>
<keyword evidence="4 6" id="KW-1015">Disulfide bond</keyword>
<keyword evidence="3" id="KW-0106">Calcium</keyword>
<dbReference type="GO" id="GO:0005509">
    <property type="term" value="F:calcium ion binding"/>
    <property type="evidence" value="ECO:0007669"/>
    <property type="project" value="InterPro"/>
</dbReference>
<dbReference type="GO" id="GO:0035592">
    <property type="term" value="P:establishment of protein localization to extracellular region"/>
    <property type="evidence" value="ECO:0000318"/>
    <property type="project" value="GO_Central"/>
</dbReference>
<protein>
    <submittedName>
        <fullName evidence="7">Test-1</fullName>
    </submittedName>
</protein>
<dbReference type="Pfam" id="PF10591">
    <property type="entry name" value="SPARC_Ca_bdg"/>
    <property type="match status" value="1"/>
</dbReference>
<dbReference type="InterPro" id="IPR011992">
    <property type="entry name" value="EF-hand-dom_pair"/>
</dbReference>
<dbReference type="SUPFAM" id="SSF47473">
    <property type="entry name" value="EF-hand"/>
    <property type="match status" value="1"/>
</dbReference>
<dbReference type="PROSITE" id="PS00018">
    <property type="entry name" value="EF_HAND_1"/>
    <property type="match status" value="1"/>
</dbReference>
<dbReference type="SMART" id="SM01048">
    <property type="entry name" value="C6"/>
    <property type="match status" value="1"/>
</dbReference>
<sequence>MRSSLLLTTLIGVMTASSILHVYHPSKFDQSPRCAPCRPSHVCLISSTHIECIDRIVAMKKITNSKFVEYGTAQEKFGGKKDKILSGSVHNGLGHKEVCSMDEVNNIGARLLLWSSQIHSKYAGIDVSLPSHSIPCRPETAWIFSQFDGDNDGFLNPTELTSLEGGKRERCLTQFIDHCDDITIDGLISIDEWCDCLSFSLDPHHEPLCHKKRHSVDPHAKDAFLPHCDIDGFFSPSQCHKGECWCVDKYGREMDGSRVHKALPDCRQYAVKITDAELQDLKTKSEIAFEPSLSHLYFVFMMIVLFLILSSFIPSIESCVPTPSTPTPAPITCSSLCSPSSLVVASPIDDQPSTVNGCAVRTFVCIAPPLFINAVITYNGSNMIFDDGTGTARMVVTCNAAGTAWTYMGTPVTSASCALF</sequence>
<evidence type="ECO:0000256" key="4">
    <source>
        <dbReference type="ARBA" id="ARBA00023157"/>
    </source>
</evidence>
<dbReference type="PANTHER" id="PTHR21629">
    <property type="entry name" value="C6 DOMAIN-CONTAINING PROTEIN"/>
    <property type="match status" value="1"/>
</dbReference>
<dbReference type="GO" id="GO:0005615">
    <property type="term" value="C:extracellular space"/>
    <property type="evidence" value="ECO:0000318"/>
    <property type="project" value="GO_Central"/>
</dbReference>
<dbReference type="Pfam" id="PF00086">
    <property type="entry name" value="Thyroglobulin_1"/>
    <property type="match status" value="1"/>
</dbReference>
<keyword evidence="8" id="KW-1185">Reference proteome</keyword>
<reference evidence="7" key="2">
    <citation type="submission" date="2022-06" db="UniProtKB">
        <authorList>
            <consortium name="EnsemblMetazoa"/>
        </authorList>
    </citation>
    <scope>IDENTIFICATION</scope>
    <source>
        <strain evidence="7">PS312</strain>
    </source>
</reference>
<dbReference type="Pfam" id="PF01681">
    <property type="entry name" value="C6"/>
    <property type="match status" value="1"/>
</dbReference>
<dbReference type="Gene3D" id="1.10.238.10">
    <property type="entry name" value="EF-hand"/>
    <property type="match status" value="1"/>
</dbReference>
<evidence type="ECO:0000313" key="7">
    <source>
        <dbReference type="EnsemblMetazoa" id="PPA11655.1"/>
    </source>
</evidence>
<dbReference type="Gene3D" id="4.10.800.10">
    <property type="entry name" value="Thyroglobulin type-1"/>
    <property type="match status" value="1"/>
</dbReference>
<dbReference type="InterPro" id="IPR019577">
    <property type="entry name" value="SPARC/Testican_Ca-bd-dom"/>
</dbReference>
<comment type="caution">
    <text evidence="6">Lacks conserved residue(s) required for the propagation of feature annotation.</text>
</comment>
<accession>A0A8R1U8U3</accession>
<feature type="disulfide bond" evidence="6">
    <location>
        <begin position="209"/>
        <end position="228"/>
    </location>
</feature>
<keyword evidence="5" id="KW-0325">Glycoprotein</keyword>
<dbReference type="AlphaFoldDB" id="A0A2A6BYH0"/>
<organism evidence="7 8">
    <name type="scientific">Pristionchus pacificus</name>
    <name type="common">Parasitic nematode worm</name>
    <dbReference type="NCBI Taxonomy" id="54126"/>
    <lineage>
        <taxon>Eukaryota</taxon>
        <taxon>Metazoa</taxon>
        <taxon>Ecdysozoa</taxon>
        <taxon>Nematoda</taxon>
        <taxon>Chromadorea</taxon>
        <taxon>Rhabditida</taxon>
        <taxon>Rhabditina</taxon>
        <taxon>Diplogasteromorpha</taxon>
        <taxon>Diplogasteroidea</taxon>
        <taxon>Neodiplogasteridae</taxon>
        <taxon>Pristionchus</taxon>
    </lineage>
</organism>
<evidence type="ECO:0000256" key="2">
    <source>
        <dbReference type="ARBA" id="ARBA00022525"/>
    </source>
</evidence>
<dbReference type="EnsemblMetazoa" id="PPA11655.1">
    <property type="protein sequence ID" value="PPA11655.1"/>
    <property type="gene ID" value="WBGene00101209"/>
</dbReference>
<evidence type="ECO:0000256" key="5">
    <source>
        <dbReference type="ARBA" id="ARBA00023180"/>
    </source>
</evidence>
<evidence type="ECO:0000313" key="8">
    <source>
        <dbReference type="Proteomes" id="UP000005239"/>
    </source>
</evidence>
<gene>
    <name evidence="7" type="primary">WBGene00101209</name>
</gene>
<proteinExistence type="predicted"/>
<dbReference type="SMART" id="SM00211">
    <property type="entry name" value="TY"/>
    <property type="match status" value="1"/>
</dbReference>
<dbReference type="PROSITE" id="PS51162">
    <property type="entry name" value="THYROGLOBULIN_1_2"/>
    <property type="match status" value="1"/>
</dbReference>
<dbReference type="InterPro" id="IPR018247">
    <property type="entry name" value="EF_Hand_1_Ca_BS"/>
</dbReference>
<name>A0A2A6BYH0_PRIPA</name>
<dbReference type="InterPro" id="IPR000716">
    <property type="entry name" value="Thyroglobulin_1"/>
</dbReference>
<dbReference type="InterPro" id="IPR036857">
    <property type="entry name" value="Thyroglobulin_1_sf"/>
</dbReference>
<dbReference type="Proteomes" id="UP000005239">
    <property type="component" value="Unassembled WGS sequence"/>
</dbReference>
<evidence type="ECO:0000256" key="6">
    <source>
        <dbReference type="PROSITE-ProRule" id="PRU00500"/>
    </source>
</evidence>
<comment type="subcellular location">
    <subcellularLocation>
        <location evidence="1">Secreted</location>
    </subcellularLocation>
</comment>
<dbReference type="PANTHER" id="PTHR21629:SF5">
    <property type="entry name" value="C6 DOMAIN-CONTAINING PROTEIN"/>
    <property type="match status" value="1"/>
</dbReference>
<feature type="disulfide bond" evidence="6">
    <location>
        <begin position="246"/>
        <end position="266"/>
    </location>
</feature>
<dbReference type="CDD" id="cd00191">
    <property type="entry name" value="TY"/>
    <property type="match status" value="1"/>
</dbReference>
<accession>A0A2A6BYH0</accession>
<reference evidence="8" key="1">
    <citation type="journal article" date="2008" name="Nat. Genet.">
        <title>The Pristionchus pacificus genome provides a unique perspective on nematode lifestyle and parasitism.</title>
        <authorList>
            <person name="Dieterich C."/>
            <person name="Clifton S.W."/>
            <person name="Schuster L.N."/>
            <person name="Chinwalla A."/>
            <person name="Delehaunty K."/>
            <person name="Dinkelacker I."/>
            <person name="Fulton L."/>
            <person name="Fulton R."/>
            <person name="Godfrey J."/>
            <person name="Minx P."/>
            <person name="Mitreva M."/>
            <person name="Roeseler W."/>
            <person name="Tian H."/>
            <person name="Witte H."/>
            <person name="Yang S.P."/>
            <person name="Wilson R.K."/>
            <person name="Sommer R.J."/>
        </authorList>
    </citation>
    <scope>NUCLEOTIDE SEQUENCE [LARGE SCALE GENOMIC DNA]</scope>
    <source>
        <strain evidence="8">PS312</strain>
    </source>
</reference>
<dbReference type="PROSITE" id="PS00484">
    <property type="entry name" value="THYROGLOBULIN_1_1"/>
    <property type="match status" value="1"/>
</dbReference>
<evidence type="ECO:0000256" key="3">
    <source>
        <dbReference type="ARBA" id="ARBA00022837"/>
    </source>
</evidence>